<dbReference type="InterPro" id="IPR001279">
    <property type="entry name" value="Metallo-B-lactamas"/>
</dbReference>
<dbReference type="Pfam" id="PF00753">
    <property type="entry name" value="Lactamase_B"/>
    <property type="match status" value="1"/>
</dbReference>
<name>I4C2P7_DESTA</name>
<dbReference type="CDD" id="cd16295">
    <property type="entry name" value="TTHA0252-CPSF-like_MBL-fold"/>
    <property type="match status" value="1"/>
</dbReference>
<dbReference type="EMBL" id="CP003360">
    <property type="protein sequence ID" value="AFM23838.1"/>
    <property type="molecule type" value="Genomic_DNA"/>
</dbReference>
<dbReference type="InterPro" id="IPR011108">
    <property type="entry name" value="RMMBL"/>
</dbReference>
<feature type="domain" description="Metallo-beta-lactamase" evidence="2">
    <location>
        <begin position="19"/>
        <end position="232"/>
    </location>
</feature>
<reference evidence="5" key="1">
    <citation type="submission" date="2012-06" db="EMBL/GenBank/DDBJ databases">
        <title>Complete sequence of chromosome of Desulfomonile tiedjei DSM 6799.</title>
        <authorList>
            <person name="Lucas S."/>
            <person name="Copeland A."/>
            <person name="Lapidus A."/>
            <person name="Glavina del Rio T."/>
            <person name="Dalin E."/>
            <person name="Tice H."/>
            <person name="Bruce D."/>
            <person name="Goodwin L."/>
            <person name="Pitluck S."/>
            <person name="Peters L."/>
            <person name="Ovchinnikova G."/>
            <person name="Zeytun A."/>
            <person name="Lu M."/>
            <person name="Kyrpides N."/>
            <person name="Mavromatis K."/>
            <person name="Ivanova N."/>
            <person name="Brettin T."/>
            <person name="Detter J.C."/>
            <person name="Han C."/>
            <person name="Larimer F."/>
            <person name="Land M."/>
            <person name="Hauser L."/>
            <person name="Markowitz V."/>
            <person name="Cheng J.-F."/>
            <person name="Hugenholtz P."/>
            <person name="Woyke T."/>
            <person name="Wu D."/>
            <person name="Spring S."/>
            <person name="Schroeder M."/>
            <person name="Brambilla E."/>
            <person name="Klenk H.-P."/>
            <person name="Eisen J.A."/>
        </authorList>
    </citation>
    <scope>NUCLEOTIDE SEQUENCE [LARGE SCALE GENOMIC DNA]</scope>
    <source>
        <strain evidence="5">ATCC 49306 / DSM 6799 / DCB-1</strain>
    </source>
</reference>
<evidence type="ECO:0000256" key="1">
    <source>
        <dbReference type="ARBA" id="ARBA00022801"/>
    </source>
</evidence>
<dbReference type="SUPFAM" id="SSF56281">
    <property type="entry name" value="Metallo-hydrolase/oxidoreductase"/>
    <property type="match status" value="1"/>
</dbReference>
<dbReference type="InterPro" id="IPR050698">
    <property type="entry name" value="MBL"/>
</dbReference>
<dbReference type="Gene3D" id="3.40.50.10890">
    <property type="match status" value="1"/>
</dbReference>
<dbReference type="GO" id="GO:0004521">
    <property type="term" value="F:RNA endonuclease activity"/>
    <property type="evidence" value="ECO:0007669"/>
    <property type="project" value="TreeGrafter"/>
</dbReference>
<dbReference type="SMART" id="SM00849">
    <property type="entry name" value="Lactamase_B"/>
    <property type="match status" value="1"/>
</dbReference>
<dbReference type="KEGG" id="dti:Desti_1124"/>
<keyword evidence="5" id="KW-1185">Reference proteome</keyword>
<dbReference type="Pfam" id="PF10996">
    <property type="entry name" value="Beta-Casp"/>
    <property type="match status" value="1"/>
</dbReference>
<dbReference type="Gene3D" id="3.60.15.10">
    <property type="entry name" value="Ribonuclease Z/Hydroxyacylglutathione hydrolase-like"/>
    <property type="match status" value="1"/>
</dbReference>
<accession>I4C2P7</accession>
<protein>
    <submittedName>
        <fullName evidence="4">Putative metal-dependent RNase, consists of a metallo-beta-lactamase domain and an RNA-binding KH domain protein</fullName>
    </submittedName>
</protein>
<keyword evidence="1" id="KW-0378">Hydrolase</keyword>
<proteinExistence type="predicted"/>
<dbReference type="PANTHER" id="PTHR11203:SF37">
    <property type="entry name" value="INTEGRATOR COMPLEX SUBUNIT 11"/>
    <property type="match status" value="1"/>
</dbReference>
<dbReference type="GO" id="GO:0016787">
    <property type="term" value="F:hydrolase activity"/>
    <property type="evidence" value="ECO:0007669"/>
    <property type="project" value="UniProtKB-KW"/>
</dbReference>
<dbReference type="InterPro" id="IPR036866">
    <property type="entry name" value="RibonucZ/Hydroxyglut_hydro"/>
</dbReference>
<feature type="domain" description="Beta-Casp" evidence="3">
    <location>
        <begin position="258"/>
        <end position="381"/>
    </location>
</feature>
<dbReference type="InterPro" id="IPR022712">
    <property type="entry name" value="Beta_Casp"/>
</dbReference>
<evidence type="ECO:0000259" key="3">
    <source>
        <dbReference type="SMART" id="SM01027"/>
    </source>
</evidence>
<evidence type="ECO:0000259" key="2">
    <source>
        <dbReference type="SMART" id="SM00849"/>
    </source>
</evidence>
<dbReference type="SMART" id="SM01027">
    <property type="entry name" value="Beta-Casp"/>
    <property type="match status" value="1"/>
</dbReference>
<organism evidence="4 5">
    <name type="scientific">Desulfomonile tiedjei (strain ATCC 49306 / DSM 6799 / DCB-1)</name>
    <dbReference type="NCBI Taxonomy" id="706587"/>
    <lineage>
        <taxon>Bacteria</taxon>
        <taxon>Pseudomonadati</taxon>
        <taxon>Thermodesulfobacteriota</taxon>
        <taxon>Desulfomonilia</taxon>
        <taxon>Desulfomonilales</taxon>
        <taxon>Desulfomonilaceae</taxon>
        <taxon>Desulfomonile</taxon>
    </lineage>
</organism>
<evidence type="ECO:0000313" key="4">
    <source>
        <dbReference type="EMBL" id="AFM23838.1"/>
    </source>
</evidence>
<dbReference type="HOGENOM" id="CLU_009673_5_1_7"/>
<dbReference type="Pfam" id="PF07521">
    <property type="entry name" value="RMMBL"/>
    <property type="match status" value="1"/>
</dbReference>
<gene>
    <name evidence="4" type="ordered locus">Desti_1124</name>
</gene>
<evidence type="ECO:0000313" key="5">
    <source>
        <dbReference type="Proteomes" id="UP000006055"/>
    </source>
</evidence>
<dbReference type="AlphaFoldDB" id="I4C2P7"/>
<dbReference type="eggNOG" id="COG1236">
    <property type="taxonomic scope" value="Bacteria"/>
</dbReference>
<dbReference type="Proteomes" id="UP000006055">
    <property type="component" value="Chromosome"/>
</dbReference>
<dbReference type="RefSeq" id="WP_014808991.1">
    <property type="nucleotide sequence ID" value="NC_018025.1"/>
</dbReference>
<sequence>MTSRKPISITVLGGGREIGANSYLLDWKGSRILLDCGLDVTKKGYESLPRFDALGKRGVDAVIVTHAHIDHVGSLPIIMDAYLGRGRRVHVTVPSKKLIPLMLMDSAKMQVCPRGQSEDYPYEWCLDRQSVSKMFASRSVFAAHTFGEKFRIADGLFGSFFPSGHILGAAGVVLWDGGHSLVYTGDIAKHKQTIHNGCMLPDLADDIDFLLIESTRGSIESDPNNDRKAETHALAEEINDTLQRGGHVLLPSFALGKTQELIVLLESMKWDGLIPVDTPVLYHHGLSSAINKVYEMYPEYLNGYDPKIISIASRRVTAFNVNDEFKTAQELTRVPSIFVFTSGMLSRGSPSARLAEELVQSEKNGIFFTSYVAPEEFGYELAGAATGDFVQPDLKSDRRIRVICPHRRRFSLSSHATRDDLLSIADHFNPRVAVWVHGEPESTEWLNHSFSERHPEALSLQPATEQKIILTDSQ</sequence>
<dbReference type="PANTHER" id="PTHR11203">
    <property type="entry name" value="CLEAVAGE AND POLYADENYLATION SPECIFICITY FACTOR FAMILY MEMBER"/>
    <property type="match status" value="1"/>
</dbReference>